<feature type="signal peptide" evidence="5">
    <location>
        <begin position="1"/>
        <end position="24"/>
    </location>
</feature>
<dbReference type="PANTHER" id="PTHR30290:SF9">
    <property type="entry name" value="OLIGOPEPTIDE-BINDING PROTEIN APPA"/>
    <property type="match status" value="1"/>
</dbReference>
<dbReference type="AlphaFoldDB" id="A0A7C1X0K6"/>
<feature type="compositionally biased region" description="Pro residues" evidence="4">
    <location>
        <begin position="31"/>
        <end position="52"/>
    </location>
</feature>
<dbReference type="Gene3D" id="3.10.105.10">
    <property type="entry name" value="Dipeptide-binding Protein, Domain 3"/>
    <property type="match status" value="1"/>
</dbReference>
<feature type="domain" description="Solute-binding protein family 5" evidence="6">
    <location>
        <begin position="117"/>
        <end position="479"/>
    </location>
</feature>
<dbReference type="PROSITE" id="PS51257">
    <property type="entry name" value="PROKAR_LIPOPROTEIN"/>
    <property type="match status" value="1"/>
</dbReference>
<gene>
    <name evidence="7" type="ORF">ENP47_06060</name>
</gene>
<protein>
    <submittedName>
        <fullName evidence="7">ABC transporter substrate-binding protein</fullName>
    </submittedName>
</protein>
<evidence type="ECO:0000256" key="1">
    <source>
        <dbReference type="ARBA" id="ARBA00005695"/>
    </source>
</evidence>
<dbReference type="InterPro" id="IPR039424">
    <property type="entry name" value="SBP_5"/>
</dbReference>
<name>A0A7C1X0K6_THERO</name>
<evidence type="ECO:0000256" key="4">
    <source>
        <dbReference type="SAM" id="MobiDB-lite"/>
    </source>
</evidence>
<comment type="caution">
    <text evidence="7">The sequence shown here is derived from an EMBL/GenBank/DDBJ whole genome shotgun (WGS) entry which is preliminary data.</text>
</comment>
<keyword evidence="2" id="KW-0813">Transport</keyword>
<feature type="chain" id="PRO_5027974424" evidence="5">
    <location>
        <begin position="25"/>
        <end position="565"/>
    </location>
</feature>
<dbReference type="GO" id="GO:0030288">
    <property type="term" value="C:outer membrane-bounded periplasmic space"/>
    <property type="evidence" value="ECO:0007669"/>
    <property type="project" value="UniProtKB-ARBA"/>
</dbReference>
<dbReference type="CDD" id="cd08503">
    <property type="entry name" value="PBP2_NikA_DppA_OppA_like_17"/>
    <property type="match status" value="1"/>
</dbReference>
<evidence type="ECO:0000313" key="7">
    <source>
        <dbReference type="EMBL" id="HEF65140.1"/>
    </source>
</evidence>
<reference evidence="7" key="1">
    <citation type="journal article" date="2020" name="mSystems">
        <title>Genome- and Community-Level Interaction Insights into Carbon Utilization and Element Cycling Functions of Hydrothermarchaeota in Hydrothermal Sediment.</title>
        <authorList>
            <person name="Zhou Z."/>
            <person name="Liu Y."/>
            <person name="Xu W."/>
            <person name="Pan J."/>
            <person name="Luo Z.H."/>
            <person name="Li M."/>
        </authorList>
    </citation>
    <scope>NUCLEOTIDE SEQUENCE [LARGE SCALE GENOMIC DNA]</scope>
    <source>
        <strain evidence="7">SpSt-222</strain>
    </source>
</reference>
<evidence type="ECO:0000256" key="3">
    <source>
        <dbReference type="ARBA" id="ARBA00022729"/>
    </source>
</evidence>
<dbReference type="GO" id="GO:1904680">
    <property type="term" value="F:peptide transmembrane transporter activity"/>
    <property type="evidence" value="ECO:0007669"/>
    <property type="project" value="TreeGrafter"/>
</dbReference>
<dbReference type="Gene3D" id="3.40.190.10">
    <property type="entry name" value="Periplasmic binding protein-like II"/>
    <property type="match status" value="1"/>
</dbReference>
<comment type="similarity">
    <text evidence="1">Belongs to the bacterial solute-binding protein 5 family.</text>
</comment>
<feature type="region of interest" description="Disordered" evidence="4">
    <location>
        <begin position="27"/>
        <end position="57"/>
    </location>
</feature>
<dbReference type="PROSITE" id="PS51318">
    <property type="entry name" value="TAT"/>
    <property type="match status" value="1"/>
</dbReference>
<accession>A0A7C1X0K6</accession>
<dbReference type="PIRSF" id="PIRSF002741">
    <property type="entry name" value="MppA"/>
    <property type="match status" value="1"/>
</dbReference>
<dbReference type="Pfam" id="PF00496">
    <property type="entry name" value="SBP_bac_5"/>
    <property type="match status" value="1"/>
</dbReference>
<dbReference type="SUPFAM" id="SSF53850">
    <property type="entry name" value="Periplasmic binding protein-like II"/>
    <property type="match status" value="1"/>
</dbReference>
<dbReference type="InterPro" id="IPR030678">
    <property type="entry name" value="Peptide/Ni-bd"/>
</dbReference>
<evidence type="ECO:0000256" key="2">
    <source>
        <dbReference type="ARBA" id="ARBA00022448"/>
    </source>
</evidence>
<dbReference type="PANTHER" id="PTHR30290">
    <property type="entry name" value="PERIPLASMIC BINDING COMPONENT OF ABC TRANSPORTER"/>
    <property type="match status" value="1"/>
</dbReference>
<sequence length="565" mass="63482">MRTWTRRRFLSTTAGALASALLVACRGGQPEPTPAPTTAPAAPSPTTPPVSLPTPVMEVTPTPTTEAVRRGGILHFNLPGDPTNLDLHQATTSTDLWCIGPCFDTLLQFDPHDQTKILPDLAIRWDVSADGMTYTFYLRQGVQFHDGSPFTSKDVQVNFQRIMNPPEGVNSPRGVFFNTVSQIETPDDFTVRFLLSQPDPALLYNVAIPWTGIYPAHLIESGADLRDTKNIIGTGPFKFKSYTPGVAFELERNPNYFDKDLPYLDGIVGHPMTDWNAVAQAFLAGQLHLYRSLTTPPLDLFQGKADIQVVGVPTTLVWRLILNARNFEPFKDERVRQAITLALDREAMIQAMTEGRSVLSGWMHPYGAWALPEERVRQARGFGKDKEADRQQAKQLLAEAGFPNGLEFELLAFNLDVTTPSLIADQLAQVGIKANVQILQLGEYVQRIVAREYQVALGFNAPWVDEPKSTFGAWITSDENVSMTGLWSDELIQLYQQIERELDVEKRKQMTHELDFRTLDEISFGMIYVYRPVIWHVFRPGILANWTPQPNYNLTEKHATTWLRS</sequence>
<organism evidence="7">
    <name type="scientific">Thermomicrobium roseum</name>
    <dbReference type="NCBI Taxonomy" id="500"/>
    <lineage>
        <taxon>Bacteria</taxon>
        <taxon>Pseudomonadati</taxon>
        <taxon>Thermomicrobiota</taxon>
        <taxon>Thermomicrobia</taxon>
        <taxon>Thermomicrobiales</taxon>
        <taxon>Thermomicrobiaceae</taxon>
        <taxon>Thermomicrobium</taxon>
    </lineage>
</organism>
<keyword evidence="3 5" id="KW-0732">Signal</keyword>
<dbReference type="GO" id="GO:0043190">
    <property type="term" value="C:ATP-binding cassette (ABC) transporter complex"/>
    <property type="evidence" value="ECO:0007669"/>
    <property type="project" value="InterPro"/>
</dbReference>
<evidence type="ECO:0000256" key="5">
    <source>
        <dbReference type="SAM" id="SignalP"/>
    </source>
</evidence>
<dbReference type="GO" id="GO:0015833">
    <property type="term" value="P:peptide transport"/>
    <property type="evidence" value="ECO:0007669"/>
    <property type="project" value="TreeGrafter"/>
</dbReference>
<proteinExistence type="inferred from homology"/>
<dbReference type="EMBL" id="DSJL01000011">
    <property type="protein sequence ID" value="HEF65140.1"/>
    <property type="molecule type" value="Genomic_DNA"/>
</dbReference>
<dbReference type="InterPro" id="IPR006311">
    <property type="entry name" value="TAT_signal"/>
</dbReference>
<evidence type="ECO:0000259" key="6">
    <source>
        <dbReference type="Pfam" id="PF00496"/>
    </source>
</evidence>
<dbReference type="InterPro" id="IPR000914">
    <property type="entry name" value="SBP_5_dom"/>
</dbReference>